<dbReference type="Gene3D" id="1.10.150.110">
    <property type="entry name" value="DNA polymerase beta, N-terminal domain-like"/>
    <property type="match status" value="1"/>
</dbReference>
<proteinExistence type="inferred from homology"/>
<dbReference type="PANTHER" id="PTHR13451:SF0">
    <property type="entry name" value="CROSSOVER JUNCTION ENDONUCLEASE MUS81"/>
    <property type="match status" value="1"/>
</dbReference>
<dbReference type="Pfam" id="PF14716">
    <property type="entry name" value="HHH_8"/>
    <property type="match status" value="1"/>
</dbReference>
<dbReference type="EC" id="3.1.22.-" evidence="13"/>
<dbReference type="FunFam" id="3.40.50.10130:FF:000003">
    <property type="entry name" value="Crossover junction endonuclease MUS81"/>
    <property type="match status" value="1"/>
</dbReference>
<dbReference type="GO" id="GO:0005634">
    <property type="term" value="C:nucleus"/>
    <property type="evidence" value="ECO:0007669"/>
    <property type="project" value="UniProtKB-SubCell"/>
</dbReference>
<evidence type="ECO:0000256" key="4">
    <source>
        <dbReference type="ARBA" id="ARBA00022722"/>
    </source>
</evidence>
<dbReference type="AlphaFoldDB" id="A0A182R4B0"/>
<dbReference type="InterPro" id="IPR027421">
    <property type="entry name" value="DNA_pol_lamdba_lyase_dom_sf"/>
</dbReference>
<protein>
    <recommendedName>
        <fullName evidence="13">Crossover junction endonuclease MUS81</fullName>
        <ecNumber evidence="13">3.1.22.-</ecNumber>
    </recommendedName>
</protein>
<evidence type="ECO:0000256" key="5">
    <source>
        <dbReference type="ARBA" id="ARBA00022723"/>
    </source>
</evidence>
<evidence type="ECO:0000256" key="13">
    <source>
        <dbReference type="RuleBase" id="RU369042"/>
    </source>
</evidence>
<keyword evidence="6 13" id="KW-0255">Endonuclease</keyword>
<keyword evidence="8 13" id="KW-0378">Hydrolase</keyword>
<dbReference type="PANTHER" id="PTHR13451">
    <property type="entry name" value="CLASS II CROSSOVER JUNCTION ENDONUCLEASE MUS81"/>
    <property type="match status" value="1"/>
</dbReference>
<dbReference type="CDD" id="cd20074">
    <property type="entry name" value="XPF_nuclease_Mus81"/>
    <property type="match status" value="1"/>
</dbReference>
<reference evidence="15" key="1">
    <citation type="submission" date="2020-05" db="UniProtKB">
        <authorList>
            <consortium name="EnsemblMetazoa"/>
        </authorList>
    </citation>
    <scope>IDENTIFICATION</scope>
    <source>
        <strain evidence="15">FUMOZ</strain>
    </source>
</reference>
<dbReference type="InterPro" id="IPR033309">
    <property type="entry name" value="Mus81"/>
</dbReference>
<dbReference type="GO" id="GO:0006308">
    <property type="term" value="P:DNA catabolic process"/>
    <property type="evidence" value="ECO:0007669"/>
    <property type="project" value="UniProtKB-UniRule"/>
</dbReference>
<keyword evidence="4 13" id="KW-0540">Nuclease</keyword>
<dbReference type="InterPro" id="IPR047416">
    <property type="entry name" value="XPF_nuclease_Mus81"/>
</dbReference>
<dbReference type="InterPro" id="IPR006166">
    <property type="entry name" value="ERCC4_domain"/>
</dbReference>
<dbReference type="SUPFAM" id="SSF52980">
    <property type="entry name" value="Restriction endonuclease-like"/>
    <property type="match status" value="1"/>
</dbReference>
<evidence type="ECO:0000256" key="12">
    <source>
        <dbReference type="ARBA" id="ARBA00023242"/>
    </source>
</evidence>
<dbReference type="InterPro" id="IPR042530">
    <property type="entry name" value="EME1/EME2_C"/>
</dbReference>
<evidence type="ECO:0000256" key="7">
    <source>
        <dbReference type="ARBA" id="ARBA00022763"/>
    </source>
</evidence>
<evidence type="ECO:0000256" key="6">
    <source>
        <dbReference type="ARBA" id="ARBA00022759"/>
    </source>
</evidence>
<name>A0A182R4B0_ANOFN</name>
<dbReference type="SMART" id="SM00891">
    <property type="entry name" value="ERCC4"/>
    <property type="match status" value="1"/>
</dbReference>
<keyword evidence="5 13" id="KW-0479">Metal-binding</keyword>
<comment type="similarity">
    <text evidence="3 13">Belongs to the XPF family.</text>
</comment>
<dbReference type="GO" id="GO:0003677">
    <property type="term" value="F:DNA binding"/>
    <property type="evidence" value="ECO:0007669"/>
    <property type="project" value="UniProtKB-UniRule"/>
</dbReference>
<dbReference type="Gene3D" id="3.40.50.10130">
    <property type="match status" value="1"/>
</dbReference>
<dbReference type="EnsemblMetazoa" id="AFUN001001-RA">
    <property type="protein sequence ID" value="AFUN001001-PA"/>
    <property type="gene ID" value="AFUN001001"/>
</dbReference>
<dbReference type="STRING" id="62324.A0A182R4B0"/>
<dbReference type="SUPFAM" id="SSF47802">
    <property type="entry name" value="DNA polymerase beta, N-terminal domain-like"/>
    <property type="match status" value="1"/>
</dbReference>
<dbReference type="InterPro" id="IPR010996">
    <property type="entry name" value="HHH_MUS81"/>
</dbReference>
<dbReference type="GO" id="GO:0008821">
    <property type="term" value="F:crossover junction DNA endonuclease activity"/>
    <property type="evidence" value="ECO:0007669"/>
    <property type="project" value="UniProtKB-UniRule"/>
</dbReference>
<comment type="subunit">
    <text evidence="13">Interacts with EME1.</text>
</comment>
<feature type="domain" description="ERCC4" evidence="14">
    <location>
        <begin position="206"/>
        <end position="304"/>
    </location>
</feature>
<dbReference type="GO" id="GO:0048476">
    <property type="term" value="C:Holliday junction resolvase complex"/>
    <property type="evidence" value="ECO:0007669"/>
    <property type="project" value="UniProtKB-UniRule"/>
</dbReference>
<evidence type="ECO:0000256" key="9">
    <source>
        <dbReference type="ARBA" id="ARBA00022842"/>
    </source>
</evidence>
<dbReference type="GO" id="GO:0048257">
    <property type="term" value="F:3'-flap endonuclease activity"/>
    <property type="evidence" value="ECO:0007669"/>
    <property type="project" value="TreeGrafter"/>
</dbReference>
<dbReference type="GO" id="GO:0031297">
    <property type="term" value="P:replication fork processing"/>
    <property type="evidence" value="ECO:0007669"/>
    <property type="project" value="UniProtKB-ARBA"/>
</dbReference>
<dbReference type="GO" id="GO:0000727">
    <property type="term" value="P:double-strand break repair via break-induced replication"/>
    <property type="evidence" value="ECO:0007669"/>
    <property type="project" value="UniProtKB-UniRule"/>
</dbReference>
<keyword evidence="9 13" id="KW-0460">Magnesium</keyword>
<keyword evidence="10 13" id="KW-0233">DNA recombination</keyword>
<dbReference type="Pfam" id="PF21292">
    <property type="entry name" value="EME1-MUS81_C"/>
    <property type="match status" value="1"/>
</dbReference>
<evidence type="ECO:0000256" key="11">
    <source>
        <dbReference type="ARBA" id="ARBA00023204"/>
    </source>
</evidence>
<evidence type="ECO:0000256" key="1">
    <source>
        <dbReference type="ARBA" id="ARBA00001946"/>
    </source>
</evidence>
<accession>A0A182R4B0</accession>
<dbReference type="VEuPathDB" id="VectorBase:AFUN2_009992"/>
<organism evidence="15">
    <name type="scientific">Anopheles funestus</name>
    <name type="common">African malaria mosquito</name>
    <dbReference type="NCBI Taxonomy" id="62324"/>
    <lineage>
        <taxon>Eukaryota</taxon>
        <taxon>Metazoa</taxon>
        <taxon>Ecdysozoa</taxon>
        <taxon>Arthropoda</taxon>
        <taxon>Hexapoda</taxon>
        <taxon>Insecta</taxon>
        <taxon>Pterygota</taxon>
        <taxon>Neoptera</taxon>
        <taxon>Endopterygota</taxon>
        <taxon>Diptera</taxon>
        <taxon>Nematocera</taxon>
        <taxon>Culicoidea</taxon>
        <taxon>Culicidae</taxon>
        <taxon>Anophelinae</taxon>
        <taxon>Anopheles</taxon>
    </lineage>
</organism>
<keyword evidence="7 13" id="KW-0227">DNA damage</keyword>
<comment type="subcellular location">
    <subcellularLocation>
        <location evidence="2 13">Nucleus</location>
    </subcellularLocation>
</comment>
<dbReference type="GO" id="GO:0046872">
    <property type="term" value="F:metal ion binding"/>
    <property type="evidence" value="ECO:0007669"/>
    <property type="project" value="UniProtKB-UniRule"/>
</dbReference>
<sequence length="480" mass="55510">MFLVSVFSKYDLFKFANTMSQVKYSVKIVKENVTIDSPATHHVNRRRISVRLKRPNPLFEMWLEEMIAKAEEKNTIGRIALQKALTSLRRYPLPLASGRDCIVLMDFGKTICENLDRRLMTYLADGGQVITDHYPAIEAILNDEQVDHYRELTNTVRAQRDKEPDVEAETLVPVEQTMPNDSFSGKHPADTLARNDFVRISHPNAILLVDTGETIGKSKSSLDRTLQQLAEHCIEHEVRRLSVGDFAWIVKDDSGREFLLPYILERKRIDDLASSIKDGRFHEQKFRLKQCGLPNVIYLIEHLGNNRQVGVPEATLTQAALNTYVQGFTVKYTENNHHSVLYLSVMTNFLNNSLKNKLYIDITHRVSPDNLPVFEFSSTTIPLLLFDYFYKQSSKTRDCTVRDIFMKQLLQIKLLTIEKVNTIVEKYPTPQCLFRAYEQCNSETERHRMLNLPYGPMKRMIGEKLSKIVYNTLMCERYTS</sequence>
<evidence type="ECO:0000256" key="10">
    <source>
        <dbReference type="ARBA" id="ARBA00023172"/>
    </source>
</evidence>
<dbReference type="InterPro" id="IPR011335">
    <property type="entry name" value="Restrct_endonuc-II-like"/>
</dbReference>
<evidence type="ECO:0000313" key="15">
    <source>
        <dbReference type="EnsemblMetazoa" id="AFUN001001-PA"/>
    </source>
</evidence>
<dbReference type="GO" id="GO:0000712">
    <property type="term" value="P:resolution of meiotic recombination intermediates"/>
    <property type="evidence" value="ECO:0007669"/>
    <property type="project" value="TreeGrafter"/>
</dbReference>
<evidence type="ECO:0000256" key="3">
    <source>
        <dbReference type="ARBA" id="ARBA00010015"/>
    </source>
</evidence>
<dbReference type="Pfam" id="PF02732">
    <property type="entry name" value="ERCC4"/>
    <property type="match status" value="1"/>
</dbReference>
<dbReference type="VEuPathDB" id="VectorBase:AFUN001001"/>
<dbReference type="Gene3D" id="1.10.150.670">
    <property type="entry name" value="Crossover junction endonuclease EME1, DNA-binding domain"/>
    <property type="match status" value="1"/>
</dbReference>
<comment type="cofactor">
    <cofactor evidence="1 13">
        <name>Mg(2+)</name>
        <dbReference type="ChEBI" id="CHEBI:18420"/>
    </cofactor>
</comment>
<evidence type="ECO:0000256" key="8">
    <source>
        <dbReference type="ARBA" id="ARBA00022801"/>
    </source>
</evidence>
<evidence type="ECO:0000259" key="14">
    <source>
        <dbReference type="SMART" id="SM00891"/>
    </source>
</evidence>
<comment type="function">
    <text evidence="13">Interacts with EME1 to form a DNA structure-specific endonuclease with substrate preference for branched DNA structures with a 5'-end at the branch nick. Typical substrates include 3'-flap structures, D-loops, replication forks and nicked Holliday junctions. May be required in mitosis for the processing of stalled or collapsed replication fork intermediates. May be required in meiosis for the repair of meiosis-specific double strand breaks subsequent to single-end invasion (SEI).</text>
</comment>
<evidence type="ECO:0000256" key="2">
    <source>
        <dbReference type="ARBA" id="ARBA00004123"/>
    </source>
</evidence>
<dbReference type="FunFam" id="1.10.150.110:FF:000001">
    <property type="entry name" value="Putative Crossover junction endonuclease MUS81"/>
    <property type="match status" value="1"/>
</dbReference>
<keyword evidence="11 13" id="KW-0234">DNA repair</keyword>
<keyword evidence="12 13" id="KW-0539">Nucleus</keyword>
<dbReference type="GO" id="GO:0031573">
    <property type="term" value="P:mitotic intra-S DNA damage checkpoint signaling"/>
    <property type="evidence" value="ECO:0007669"/>
    <property type="project" value="TreeGrafter"/>
</dbReference>